<reference evidence="1 2" key="1">
    <citation type="submission" date="2016-01" db="EMBL/GenBank/DDBJ databases">
        <title>Annotation of Pseudomonas oryzihabitans USDA-ARS-USMARC-56511.</title>
        <authorList>
            <person name="Harhay G.P."/>
            <person name="Harhay D.M."/>
            <person name="Smith T.P.L."/>
            <person name="Bono J.L."/>
            <person name="Heaton M.P."/>
            <person name="Clawson M.L."/>
            <person name="Chitko-Mckown C.G."/>
            <person name="Capik S.F."/>
            <person name="DeDonder K.D."/>
            <person name="Apley M.D."/>
            <person name="Lubbers B.V."/>
            <person name="White B.J."/>
            <person name="Larson R.L."/>
        </authorList>
    </citation>
    <scope>NUCLEOTIDE SEQUENCE [LARGE SCALE GENOMIC DNA]</scope>
    <source>
        <strain evidence="1 2">USDA-ARS-USMARC-56511</strain>
    </source>
</reference>
<protein>
    <recommendedName>
        <fullName evidence="3">Pyrroloquinoline quinone biosynthesis protein PqqE</fullName>
    </recommendedName>
</protein>
<dbReference type="Proteomes" id="UP000064137">
    <property type="component" value="Chromosome"/>
</dbReference>
<evidence type="ECO:0000313" key="1">
    <source>
        <dbReference type="EMBL" id="ALZ82904.1"/>
    </source>
</evidence>
<gene>
    <name evidence="1" type="ORF">APT59_01285</name>
</gene>
<name>A0A0U4VV85_9PSED</name>
<dbReference type="OrthoDB" id="5705747at2"/>
<dbReference type="KEGG" id="por:APT59_01285"/>
<evidence type="ECO:0008006" key="3">
    <source>
        <dbReference type="Google" id="ProtNLM"/>
    </source>
</evidence>
<evidence type="ECO:0000313" key="2">
    <source>
        <dbReference type="Proteomes" id="UP000064137"/>
    </source>
</evidence>
<proteinExistence type="predicted"/>
<dbReference type="RefSeq" id="WP_059313200.1">
    <property type="nucleotide sequence ID" value="NZ_CP013987.1"/>
</dbReference>
<dbReference type="EMBL" id="CP013987">
    <property type="protein sequence ID" value="ALZ82904.1"/>
    <property type="molecule type" value="Genomic_DNA"/>
</dbReference>
<organism evidence="1 2">
    <name type="scientific">Pseudomonas oryzihabitans</name>
    <dbReference type="NCBI Taxonomy" id="47885"/>
    <lineage>
        <taxon>Bacteria</taxon>
        <taxon>Pseudomonadati</taxon>
        <taxon>Pseudomonadota</taxon>
        <taxon>Gammaproteobacteria</taxon>
        <taxon>Pseudomonadales</taxon>
        <taxon>Pseudomonadaceae</taxon>
        <taxon>Pseudomonas</taxon>
    </lineage>
</organism>
<sequence length="88" mass="9247">MNVTSSNTLYAGVQAYQNGSRTVEKAGVALASQTARNEQQALGATTNSQADMASQLVNLDVGKYQALAGTKVMQASQEILGRLLDTRA</sequence>
<dbReference type="AlphaFoldDB" id="A0A0U4VV85"/>
<accession>A0A0U4VV85</accession>